<gene>
    <name evidence="1" type="ORF">H8K20_12570</name>
</gene>
<organism evidence="1 2">
    <name type="scientific">Neobittarella massiliensis</name>
    <name type="common">ex Bilen et al. 2018</name>
    <dbReference type="NCBI Taxonomy" id="2041842"/>
    <lineage>
        <taxon>Bacteria</taxon>
        <taxon>Bacillati</taxon>
        <taxon>Bacillota</taxon>
        <taxon>Clostridia</taxon>
        <taxon>Eubacteriales</taxon>
        <taxon>Oscillospiraceae</taxon>
        <taxon>Neobittarella (ex Bilen et al. 2018)</taxon>
    </lineage>
</organism>
<dbReference type="RefSeq" id="WP_186488665.1">
    <property type="nucleotide sequence ID" value="NZ_JACOGI010000003.1"/>
</dbReference>
<dbReference type="EMBL" id="JACOGI010000003">
    <property type="protein sequence ID" value="MBC3517224.1"/>
    <property type="molecule type" value="Genomic_DNA"/>
</dbReference>
<protein>
    <submittedName>
        <fullName evidence="1">Uncharacterized protein</fullName>
    </submittedName>
</protein>
<dbReference type="AlphaFoldDB" id="A0A8J6IP35"/>
<comment type="caution">
    <text evidence="1">The sequence shown here is derived from an EMBL/GenBank/DDBJ whole genome shotgun (WGS) entry which is preliminary data.</text>
</comment>
<name>A0A8J6IP35_9FIRM</name>
<dbReference type="Proteomes" id="UP000597668">
    <property type="component" value="Unassembled WGS sequence"/>
</dbReference>
<accession>A0A8J6IP35</accession>
<keyword evidence="2" id="KW-1185">Reference proteome</keyword>
<proteinExistence type="predicted"/>
<evidence type="ECO:0000313" key="2">
    <source>
        <dbReference type="Proteomes" id="UP000597668"/>
    </source>
</evidence>
<reference evidence="1" key="1">
    <citation type="submission" date="2020-08" db="EMBL/GenBank/DDBJ databases">
        <authorList>
            <person name="Liu C."/>
            <person name="Sun Q."/>
        </authorList>
    </citation>
    <scope>NUCLEOTIDE SEQUENCE</scope>
    <source>
        <strain evidence="1">NSJ-65</strain>
    </source>
</reference>
<evidence type="ECO:0000313" key="1">
    <source>
        <dbReference type="EMBL" id="MBC3517224.1"/>
    </source>
</evidence>
<sequence>MAIKDVGISVSAGGQINENKLSDELEAAKVPRVSLEVFGDGRVVLTVDDGYSDAADAVIAKHDPTPTPPLPTIDDRVADVEEALAAMMYGGDAI</sequence>